<keyword evidence="2" id="KW-1185">Reference proteome</keyword>
<reference evidence="2" key="1">
    <citation type="journal article" date="2023" name="Front. Plant Sci.">
        <title>Chromosomal-level genome assembly of Melastoma candidum provides insights into trichome evolution.</title>
        <authorList>
            <person name="Zhong Y."/>
            <person name="Wu W."/>
            <person name="Sun C."/>
            <person name="Zou P."/>
            <person name="Liu Y."/>
            <person name="Dai S."/>
            <person name="Zhou R."/>
        </authorList>
    </citation>
    <scope>NUCLEOTIDE SEQUENCE [LARGE SCALE GENOMIC DNA]</scope>
</reference>
<sequence length="274" mass="31024">MKISEVFNFFQEDDTIIEATSKGTMDLVEICLRNYPELIWSTTEGMNIFRATENENEEKEETRQYLLPWAAKLSSNFISRSVSGAAFQMQTEVQWFKVMEILGITSLHLKAANMTFHSIINFTGREQFVDHRDTTILQDNKKPWVIFKVSHNDLRKNGEQWMKDTLNSCMLVTTLIATVVFTATFTVPGGNVDGVGISMFLNRGSFMVFAVSTTLALFSSVTAILMLLAILTSRYDPIDFLKSRPQKVNIGLASLFLSLALMMVLQRDPYIVLG</sequence>
<organism evidence="1 2">
    <name type="scientific">Melastoma candidum</name>
    <dbReference type="NCBI Taxonomy" id="119954"/>
    <lineage>
        <taxon>Eukaryota</taxon>
        <taxon>Viridiplantae</taxon>
        <taxon>Streptophyta</taxon>
        <taxon>Embryophyta</taxon>
        <taxon>Tracheophyta</taxon>
        <taxon>Spermatophyta</taxon>
        <taxon>Magnoliopsida</taxon>
        <taxon>eudicotyledons</taxon>
        <taxon>Gunneridae</taxon>
        <taxon>Pentapetalae</taxon>
        <taxon>rosids</taxon>
        <taxon>malvids</taxon>
        <taxon>Myrtales</taxon>
        <taxon>Melastomataceae</taxon>
        <taxon>Melastomatoideae</taxon>
        <taxon>Melastomateae</taxon>
        <taxon>Melastoma</taxon>
    </lineage>
</organism>
<dbReference type="EMBL" id="CM042883">
    <property type="protein sequence ID" value="KAI4377044.1"/>
    <property type="molecule type" value="Genomic_DNA"/>
</dbReference>
<dbReference type="Proteomes" id="UP001057402">
    <property type="component" value="Chromosome 4"/>
</dbReference>
<name>A0ACB9RHF8_9MYRT</name>
<comment type="caution">
    <text evidence="1">The sequence shown here is derived from an EMBL/GenBank/DDBJ whole genome shotgun (WGS) entry which is preliminary data.</text>
</comment>
<accession>A0ACB9RHF8</accession>
<proteinExistence type="predicted"/>
<evidence type="ECO:0000313" key="2">
    <source>
        <dbReference type="Proteomes" id="UP001057402"/>
    </source>
</evidence>
<evidence type="ECO:0000313" key="1">
    <source>
        <dbReference type="EMBL" id="KAI4377044.1"/>
    </source>
</evidence>
<protein>
    <submittedName>
        <fullName evidence="1">Uncharacterized protein</fullName>
    </submittedName>
</protein>
<gene>
    <name evidence="1" type="ORF">MLD38_014736</name>
</gene>